<feature type="compositionally biased region" description="Acidic residues" evidence="1">
    <location>
        <begin position="218"/>
        <end position="230"/>
    </location>
</feature>
<dbReference type="GO" id="GO:0006259">
    <property type="term" value="P:DNA metabolic process"/>
    <property type="evidence" value="ECO:0007669"/>
    <property type="project" value="InterPro"/>
</dbReference>
<dbReference type="GO" id="GO:0003677">
    <property type="term" value="F:DNA binding"/>
    <property type="evidence" value="ECO:0007669"/>
    <property type="project" value="InterPro"/>
</dbReference>
<dbReference type="PROSITE" id="PS00116">
    <property type="entry name" value="DNA_POLYMERASE_B"/>
    <property type="match status" value="1"/>
</dbReference>
<dbReference type="AlphaFoldDB" id="A0A6M3LG72"/>
<feature type="compositionally biased region" description="Acidic residues" evidence="1">
    <location>
        <begin position="256"/>
        <end position="277"/>
    </location>
</feature>
<organism evidence="2">
    <name type="scientific">viral metagenome</name>
    <dbReference type="NCBI Taxonomy" id="1070528"/>
    <lineage>
        <taxon>unclassified sequences</taxon>
        <taxon>metagenomes</taxon>
        <taxon>organismal metagenomes</taxon>
    </lineage>
</organism>
<name>A0A6M3LG72_9ZZZZ</name>
<dbReference type="Pfam" id="PF03837">
    <property type="entry name" value="RecT"/>
    <property type="match status" value="1"/>
</dbReference>
<protein>
    <submittedName>
        <fullName evidence="2">Putative DNA recombination protein</fullName>
    </submittedName>
</protein>
<dbReference type="GO" id="GO:0000166">
    <property type="term" value="F:nucleotide binding"/>
    <property type="evidence" value="ECO:0007669"/>
    <property type="project" value="InterPro"/>
</dbReference>
<dbReference type="NCBIfam" id="TIGR00616">
    <property type="entry name" value="rect"/>
    <property type="match status" value="1"/>
</dbReference>
<feature type="compositionally biased region" description="Basic and acidic residues" evidence="1">
    <location>
        <begin position="278"/>
        <end position="293"/>
    </location>
</feature>
<feature type="region of interest" description="Disordered" evidence="1">
    <location>
        <begin position="218"/>
        <end position="293"/>
    </location>
</feature>
<evidence type="ECO:0000313" key="2">
    <source>
        <dbReference type="EMBL" id="QJA92632.1"/>
    </source>
</evidence>
<gene>
    <name evidence="2" type="ORF">MM415B04548_0006</name>
</gene>
<reference evidence="2" key="1">
    <citation type="submission" date="2020-03" db="EMBL/GenBank/DDBJ databases">
        <title>The deep terrestrial virosphere.</title>
        <authorList>
            <person name="Holmfeldt K."/>
            <person name="Nilsson E."/>
            <person name="Simone D."/>
            <person name="Lopez-Fernandez M."/>
            <person name="Wu X."/>
            <person name="de Brujin I."/>
            <person name="Lundin D."/>
            <person name="Andersson A."/>
            <person name="Bertilsson S."/>
            <person name="Dopson M."/>
        </authorList>
    </citation>
    <scope>NUCLEOTIDE SEQUENCE</scope>
    <source>
        <strain evidence="2">MM415B04548</strain>
    </source>
</reference>
<dbReference type="InterPro" id="IPR004590">
    <property type="entry name" value="ssDNA_annealing_RecT"/>
</dbReference>
<dbReference type="InterPro" id="IPR018330">
    <property type="entry name" value="RecT_fam"/>
</dbReference>
<sequence>MNEKKNALEIKKTEQDKIVSLLKGYGDTDSFIASAKIYFDDKPELLQTTRASQISALYQVAQLGLDFVDVKGFAYLVKFGDRCVPMIGYRGLIDILMRTKKYKKIEARLVYANDECKISFGTKTEIVHMPVIGKSKGNMVGVYAVALTIDDIYYVEWMDNDDIEDVRKHSKKKDGAIWTENYGEMAKKSVVRRLFKYLSIRQEEKEIEERLNKALELDNDEFGVETEQQEPPEISKPKSEPEAEKEEVENGKFTEEESEQEEENEEQEPEQEKDEEPQEKPKKQDDAIRSLFA</sequence>
<dbReference type="InterPro" id="IPR017964">
    <property type="entry name" value="DNA-dir_DNA_pol_B_CS"/>
</dbReference>
<feature type="compositionally biased region" description="Basic and acidic residues" evidence="1">
    <location>
        <begin position="233"/>
        <end position="255"/>
    </location>
</feature>
<dbReference type="EMBL" id="MT143083">
    <property type="protein sequence ID" value="QJA92632.1"/>
    <property type="molecule type" value="Genomic_DNA"/>
</dbReference>
<evidence type="ECO:0000256" key="1">
    <source>
        <dbReference type="SAM" id="MobiDB-lite"/>
    </source>
</evidence>
<proteinExistence type="predicted"/>
<accession>A0A6M3LG72</accession>